<keyword evidence="2" id="KW-0732">Signal</keyword>
<dbReference type="InterPro" id="IPR001375">
    <property type="entry name" value="Peptidase_S9_cat"/>
</dbReference>
<dbReference type="Proteomes" id="UP000286976">
    <property type="component" value="Unassembled WGS sequence"/>
</dbReference>
<evidence type="ECO:0000313" key="4">
    <source>
        <dbReference type="EMBL" id="RUO40473.1"/>
    </source>
</evidence>
<dbReference type="GO" id="GO:0004252">
    <property type="term" value="F:serine-type endopeptidase activity"/>
    <property type="evidence" value="ECO:0007669"/>
    <property type="project" value="TreeGrafter"/>
</dbReference>
<evidence type="ECO:0000313" key="5">
    <source>
        <dbReference type="Proteomes" id="UP000286976"/>
    </source>
</evidence>
<feature type="signal peptide" evidence="2">
    <location>
        <begin position="1"/>
        <end position="26"/>
    </location>
</feature>
<dbReference type="SUPFAM" id="SSF82171">
    <property type="entry name" value="DPP6 N-terminal domain-like"/>
    <property type="match status" value="1"/>
</dbReference>
<dbReference type="RefSeq" id="WP_126757349.1">
    <property type="nucleotide sequence ID" value="NZ_PIPQ01000003.1"/>
</dbReference>
<dbReference type="InterPro" id="IPR011042">
    <property type="entry name" value="6-blade_b-propeller_TolB-like"/>
</dbReference>
<dbReference type="PANTHER" id="PTHR42776">
    <property type="entry name" value="SERINE PEPTIDASE S9 FAMILY MEMBER"/>
    <property type="match status" value="1"/>
</dbReference>
<proteinExistence type="predicted"/>
<comment type="caution">
    <text evidence="4">The sequence shown here is derived from an EMBL/GenBank/DDBJ whole genome shotgun (WGS) entry which is preliminary data.</text>
</comment>
<organism evidence="4 5">
    <name type="scientific">Aliidiomarina taiwanensis</name>
    <dbReference type="NCBI Taxonomy" id="946228"/>
    <lineage>
        <taxon>Bacteria</taxon>
        <taxon>Pseudomonadati</taxon>
        <taxon>Pseudomonadota</taxon>
        <taxon>Gammaproteobacteria</taxon>
        <taxon>Alteromonadales</taxon>
        <taxon>Idiomarinaceae</taxon>
        <taxon>Aliidiomarina</taxon>
    </lineage>
</organism>
<dbReference type="Gene3D" id="3.40.50.1820">
    <property type="entry name" value="alpha/beta hydrolase"/>
    <property type="match status" value="1"/>
</dbReference>
<gene>
    <name evidence="4" type="ORF">CWE15_06860</name>
</gene>
<dbReference type="OrthoDB" id="9812921at2"/>
<keyword evidence="5" id="KW-1185">Reference proteome</keyword>
<evidence type="ECO:0000256" key="1">
    <source>
        <dbReference type="ARBA" id="ARBA00022801"/>
    </source>
</evidence>
<evidence type="ECO:0000259" key="3">
    <source>
        <dbReference type="Pfam" id="PF00326"/>
    </source>
</evidence>
<dbReference type="Gene3D" id="2.120.10.30">
    <property type="entry name" value="TolB, C-terminal domain"/>
    <property type="match status" value="1"/>
</dbReference>
<dbReference type="EMBL" id="PIPQ01000003">
    <property type="protein sequence ID" value="RUO40473.1"/>
    <property type="molecule type" value="Genomic_DNA"/>
</dbReference>
<sequence length="813" mass="90672">MIKTKKSFLKRSALAASLWFAFSAAAVERDHVWVQKVHTNLAGVALADSAQTHALRDSLVQQWMYQLPTGSKLADESGEVQSVPVLQLPIATQRFTQGSLSVEGAEQVTFYVNGERIEAKGTTAELALRTGDHQVLVLVEGAKRWDDLTLQWEGKAEHDQIDTQRPDSLRLSQEKVFDTETTTLVEASPNGQYLVWRKAHYTPATGNKAQVDLQLFDVAANRTVYRWEGGDSRRFAWHGSSEKLAFVQGSHIKLLDVASLELTTLTAELPGVGNLLWADDTTLLFNWTKKGEQDGDMIKHYRALEDRWSYFRDNSQVYALNTRTQVLQQLTQGSSSVSLRSVHANGKQVLLSQRLLDYAEPAHSLTKLQELNLETGELLELGEHRTLGAVTYVGDAIYVVAGPEFGNGAGRNLPEGWLANNYDGQLYQLQRNGQVTALSLDFDPAIGGIEALANGNVLLSVTERDTTQLYTYEVEQGTFQKLATGLDVISSFSVSDQAEPRVYFAGTGATAPSRMAYMPVTASEPTVLWDSASQYQDYKIHDIREWNFKNKAGDTIYGRVHLPPNFNPEASYPALVYYYGGTSPVQRAFTGRYPFNQWAAQGYVVYVIQPSGATGFGQEFSARHVNAWGDYTAEDIIDGTKQFLAAHSFVDADRVGHLGASYGGFMTMLLATKTDIFSASMSHAGISNITSYWGEGWWGFLYSGEASKGSFPWNNPELYTEHSPVFHADKVTAPMLLIHGDADTNVPPGESHHMYTALKILGKEVELVEFKGADHHIIPRDARFRWWDTYMAFFDKHLKGQPEWWNYLHPRSE</sequence>
<name>A0A432X1N8_9GAMM</name>
<dbReference type="GO" id="GO:0006508">
    <property type="term" value="P:proteolysis"/>
    <property type="evidence" value="ECO:0007669"/>
    <property type="project" value="InterPro"/>
</dbReference>
<dbReference type="InterPro" id="IPR029058">
    <property type="entry name" value="AB_hydrolase_fold"/>
</dbReference>
<dbReference type="AlphaFoldDB" id="A0A432X1N8"/>
<accession>A0A432X1N8</accession>
<reference evidence="4 5" key="1">
    <citation type="journal article" date="2011" name="Front. Microbiol.">
        <title>Genomic signatures of strain selection and enhancement in Bacillus atrophaeus var. globigii, a historical biowarfare simulant.</title>
        <authorList>
            <person name="Gibbons H.S."/>
            <person name="Broomall S.M."/>
            <person name="McNew L.A."/>
            <person name="Daligault H."/>
            <person name="Chapman C."/>
            <person name="Bruce D."/>
            <person name="Karavis M."/>
            <person name="Krepps M."/>
            <person name="McGregor P.A."/>
            <person name="Hong C."/>
            <person name="Park K.H."/>
            <person name="Akmal A."/>
            <person name="Feldman A."/>
            <person name="Lin J.S."/>
            <person name="Chang W.E."/>
            <person name="Higgs B.W."/>
            <person name="Demirev P."/>
            <person name="Lindquist J."/>
            <person name="Liem A."/>
            <person name="Fochler E."/>
            <person name="Read T.D."/>
            <person name="Tapia R."/>
            <person name="Johnson S."/>
            <person name="Bishop-Lilly K.A."/>
            <person name="Detter C."/>
            <person name="Han C."/>
            <person name="Sozhamannan S."/>
            <person name="Rosenzweig C.N."/>
            <person name="Skowronski E.W."/>
        </authorList>
    </citation>
    <scope>NUCLEOTIDE SEQUENCE [LARGE SCALE GENOMIC DNA]</scope>
    <source>
        <strain evidence="4 5">AIT1</strain>
    </source>
</reference>
<keyword evidence="1" id="KW-0378">Hydrolase</keyword>
<dbReference type="PANTHER" id="PTHR42776:SF27">
    <property type="entry name" value="DIPEPTIDYL PEPTIDASE FAMILY MEMBER 6"/>
    <property type="match status" value="1"/>
</dbReference>
<feature type="domain" description="Peptidase S9 prolyl oligopeptidase catalytic" evidence="3">
    <location>
        <begin position="597"/>
        <end position="800"/>
    </location>
</feature>
<dbReference type="Pfam" id="PF00326">
    <property type="entry name" value="Peptidase_S9"/>
    <property type="match status" value="1"/>
</dbReference>
<dbReference type="SUPFAM" id="SSF53474">
    <property type="entry name" value="alpha/beta-Hydrolases"/>
    <property type="match status" value="1"/>
</dbReference>
<evidence type="ECO:0000256" key="2">
    <source>
        <dbReference type="SAM" id="SignalP"/>
    </source>
</evidence>
<feature type="chain" id="PRO_5019304539" evidence="2">
    <location>
        <begin position="27"/>
        <end position="813"/>
    </location>
</feature>
<protein>
    <submittedName>
        <fullName evidence="4">S9 family peptidase</fullName>
    </submittedName>
</protein>